<keyword evidence="3" id="KW-1185">Reference proteome</keyword>
<evidence type="ECO:0000313" key="2">
    <source>
        <dbReference type="EMBL" id="KZC08945.1"/>
    </source>
</evidence>
<dbReference type="OrthoDB" id="422540at2759"/>
<protein>
    <recommendedName>
        <fullName evidence="1">Integrase catalytic domain-containing protein</fullName>
    </recommendedName>
</protein>
<dbReference type="PANTHER" id="PTHR37984">
    <property type="entry name" value="PROTEIN CBG26694"/>
    <property type="match status" value="1"/>
</dbReference>
<dbReference type="InterPro" id="IPR001584">
    <property type="entry name" value="Integrase_cat-core"/>
</dbReference>
<sequence>MCIDTRGPEVFPIENIETETVARALVAGWIARFGTPLKVTIDRGRQFESQLFKQLIVILGKRHLRTTACHPAVNGIIE</sequence>
<gene>
    <name evidence="2" type="ORF">WN55_00296</name>
</gene>
<dbReference type="AlphaFoldDB" id="A0A154PAL7"/>
<dbReference type="Proteomes" id="UP000076502">
    <property type="component" value="Unassembled WGS sequence"/>
</dbReference>
<dbReference type="SUPFAM" id="SSF53098">
    <property type="entry name" value="Ribonuclease H-like"/>
    <property type="match status" value="1"/>
</dbReference>
<dbReference type="InterPro" id="IPR012337">
    <property type="entry name" value="RNaseH-like_sf"/>
</dbReference>
<accession>A0A154PAL7</accession>
<dbReference type="EMBL" id="KQ434862">
    <property type="protein sequence ID" value="KZC08945.1"/>
    <property type="molecule type" value="Genomic_DNA"/>
</dbReference>
<dbReference type="Gene3D" id="3.30.420.10">
    <property type="entry name" value="Ribonuclease H-like superfamily/Ribonuclease H"/>
    <property type="match status" value="1"/>
</dbReference>
<dbReference type="GO" id="GO:0015074">
    <property type="term" value="P:DNA integration"/>
    <property type="evidence" value="ECO:0007669"/>
    <property type="project" value="InterPro"/>
</dbReference>
<evidence type="ECO:0000259" key="1">
    <source>
        <dbReference type="PROSITE" id="PS50994"/>
    </source>
</evidence>
<dbReference type="GO" id="GO:0003676">
    <property type="term" value="F:nucleic acid binding"/>
    <property type="evidence" value="ECO:0007669"/>
    <property type="project" value="InterPro"/>
</dbReference>
<name>A0A154PAL7_DUFNO</name>
<feature type="domain" description="Integrase catalytic" evidence="1">
    <location>
        <begin position="1"/>
        <end position="78"/>
    </location>
</feature>
<dbReference type="InterPro" id="IPR050951">
    <property type="entry name" value="Retrovirus_Pol_polyprotein"/>
</dbReference>
<dbReference type="InterPro" id="IPR036397">
    <property type="entry name" value="RNaseH_sf"/>
</dbReference>
<dbReference type="PANTHER" id="PTHR37984:SF15">
    <property type="entry name" value="INTEGRASE CATALYTIC DOMAIN-CONTAINING PROTEIN"/>
    <property type="match status" value="1"/>
</dbReference>
<organism evidence="2 3">
    <name type="scientific">Dufourea novaeangliae</name>
    <name type="common">Sweat bee</name>
    <dbReference type="NCBI Taxonomy" id="178035"/>
    <lineage>
        <taxon>Eukaryota</taxon>
        <taxon>Metazoa</taxon>
        <taxon>Ecdysozoa</taxon>
        <taxon>Arthropoda</taxon>
        <taxon>Hexapoda</taxon>
        <taxon>Insecta</taxon>
        <taxon>Pterygota</taxon>
        <taxon>Neoptera</taxon>
        <taxon>Endopterygota</taxon>
        <taxon>Hymenoptera</taxon>
        <taxon>Apocrita</taxon>
        <taxon>Aculeata</taxon>
        <taxon>Apoidea</taxon>
        <taxon>Anthophila</taxon>
        <taxon>Halictidae</taxon>
        <taxon>Rophitinae</taxon>
        <taxon>Dufourea</taxon>
    </lineage>
</organism>
<proteinExistence type="predicted"/>
<dbReference type="PROSITE" id="PS50994">
    <property type="entry name" value="INTEGRASE"/>
    <property type="match status" value="1"/>
</dbReference>
<evidence type="ECO:0000313" key="3">
    <source>
        <dbReference type="Proteomes" id="UP000076502"/>
    </source>
</evidence>
<reference evidence="2 3" key="1">
    <citation type="submission" date="2015-07" db="EMBL/GenBank/DDBJ databases">
        <title>The genome of Dufourea novaeangliae.</title>
        <authorList>
            <person name="Pan H."/>
            <person name="Kapheim K."/>
        </authorList>
    </citation>
    <scope>NUCLEOTIDE SEQUENCE [LARGE SCALE GENOMIC DNA]</scope>
    <source>
        <strain evidence="2">0120121106</strain>
        <tissue evidence="2">Whole body</tissue>
    </source>
</reference>